<accession>A0A101JKU4</accession>
<dbReference type="InterPro" id="IPR025997">
    <property type="entry name" value="SBP_2_dom"/>
</dbReference>
<evidence type="ECO:0000259" key="5">
    <source>
        <dbReference type="Pfam" id="PF13407"/>
    </source>
</evidence>
<dbReference type="PANTHER" id="PTHR30036">
    <property type="entry name" value="D-XYLOSE-BINDING PERIPLASMIC PROTEIN"/>
    <property type="match status" value="1"/>
</dbReference>
<dbReference type="Proteomes" id="UP000053244">
    <property type="component" value="Unassembled WGS sequence"/>
</dbReference>
<dbReference type="SUPFAM" id="SSF53822">
    <property type="entry name" value="Periplasmic binding protein-like I"/>
    <property type="match status" value="1"/>
</dbReference>
<comment type="caution">
    <text evidence="6">The sequence shown here is derived from an EMBL/GenBank/DDBJ whole genome shotgun (WGS) entry which is preliminary data.</text>
</comment>
<feature type="chain" id="PRO_5038828580" evidence="4">
    <location>
        <begin position="19"/>
        <end position="368"/>
    </location>
</feature>
<feature type="compositionally biased region" description="Polar residues" evidence="3">
    <location>
        <begin position="23"/>
        <end position="37"/>
    </location>
</feature>
<gene>
    <name evidence="6" type="ORF">ADL15_30805</name>
</gene>
<dbReference type="PROSITE" id="PS51257">
    <property type="entry name" value="PROKAR_LIPOPROTEIN"/>
    <property type="match status" value="1"/>
</dbReference>
<feature type="region of interest" description="Disordered" evidence="3">
    <location>
        <begin position="23"/>
        <end position="54"/>
    </location>
</feature>
<reference evidence="6 7" key="1">
    <citation type="submission" date="2015-10" db="EMBL/GenBank/DDBJ databases">
        <authorList>
            <person name="Gilbert D.G."/>
        </authorList>
    </citation>
    <scope>NUCLEOTIDE SEQUENCE [LARGE SCALE GENOMIC DNA]</scope>
    <source>
        <strain evidence="6 7">NRRL B-16712</strain>
    </source>
</reference>
<feature type="domain" description="Periplasmic binding protein" evidence="5">
    <location>
        <begin position="43"/>
        <end position="305"/>
    </location>
</feature>
<dbReference type="GO" id="GO:0030288">
    <property type="term" value="C:outer membrane-bounded periplasmic space"/>
    <property type="evidence" value="ECO:0007669"/>
    <property type="project" value="TreeGrafter"/>
</dbReference>
<organism evidence="6 7">
    <name type="scientific">Actinoplanes awajinensis subsp. mycoplanecinus</name>
    <dbReference type="NCBI Taxonomy" id="135947"/>
    <lineage>
        <taxon>Bacteria</taxon>
        <taxon>Bacillati</taxon>
        <taxon>Actinomycetota</taxon>
        <taxon>Actinomycetes</taxon>
        <taxon>Micromonosporales</taxon>
        <taxon>Micromonosporaceae</taxon>
        <taxon>Actinoplanes</taxon>
    </lineage>
</organism>
<evidence type="ECO:0000313" key="7">
    <source>
        <dbReference type="Proteomes" id="UP000053244"/>
    </source>
</evidence>
<name>A0A101JKU4_9ACTN</name>
<protein>
    <submittedName>
        <fullName evidence="6">Sugar ABC transporter substrate-binding protein</fullName>
    </submittedName>
</protein>
<dbReference type="PANTHER" id="PTHR30036:SF1">
    <property type="entry name" value="D-XYLOSE-BINDING PERIPLASMIC PROTEIN"/>
    <property type="match status" value="1"/>
</dbReference>
<dbReference type="AlphaFoldDB" id="A0A101JKU4"/>
<evidence type="ECO:0000256" key="1">
    <source>
        <dbReference type="ARBA" id="ARBA00004196"/>
    </source>
</evidence>
<evidence type="ECO:0000256" key="3">
    <source>
        <dbReference type="SAM" id="MobiDB-lite"/>
    </source>
</evidence>
<dbReference type="GO" id="GO:0030246">
    <property type="term" value="F:carbohydrate binding"/>
    <property type="evidence" value="ECO:0007669"/>
    <property type="project" value="TreeGrafter"/>
</dbReference>
<comment type="subcellular location">
    <subcellularLocation>
        <location evidence="1">Cell envelope</location>
    </subcellularLocation>
</comment>
<dbReference type="InterPro" id="IPR050555">
    <property type="entry name" value="Bact_Solute-Bind_Prot2"/>
</dbReference>
<dbReference type="Pfam" id="PF13407">
    <property type="entry name" value="Peripla_BP_4"/>
    <property type="match status" value="1"/>
</dbReference>
<proteinExistence type="predicted"/>
<evidence type="ECO:0000313" key="6">
    <source>
        <dbReference type="EMBL" id="KUL28740.1"/>
    </source>
</evidence>
<keyword evidence="7" id="KW-1185">Reference proteome</keyword>
<evidence type="ECO:0000256" key="4">
    <source>
        <dbReference type="SAM" id="SignalP"/>
    </source>
</evidence>
<evidence type="ECO:0000256" key="2">
    <source>
        <dbReference type="ARBA" id="ARBA00022729"/>
    </source>
</evidence>
<sequence length="368" mass="39094">MRLPAALTFLAVGLLVTACDSGTPTSTDDAHVTSSGEGRNGVGVVLPDTESSPRWKTDHPQALAAAFEAAQVPYEIQNAEGDKDVFTAIAARMLDSGVKVLMIANLDSVSGKAVIDNARAHHVPVIDYDRLTLNGGADYYVSYDNEKIGVQQADGLISCLRARKATRPVIAELNGSPTDNNATLFKDGYDAVLQRKYDTGAYLKGPDQFVPAWDPAEGKTVFTQMLRQWPDINGVLAANDNLANVVIEVLRAEGRNGDVPVTGQDATVQGLQNVLAGDQCMTVYKAARSEAEAAAELAIGLVQNRKIPVTGKVKDPGSGAYVPAVLLTPTPITAGNILTTVIRDKAVTTDQLCTAKYLAKCRKYGLIP</sequence>
<feature type="signal peptide" evidence="4">
    <location>
        <begin position="1"/>
        <end position="18"/>
    </location>
</feature>
<dbReference type="Gene3D" id="3.40.50.2300">
    <property type="match status" value="2"/>
</dbReference>
<keyword evidence="2 4" id="KW-0732">Signal</keyword>
<dbReference type="OrthoDB" id="9773673at2"/>
<dbReference type="RefSeq" id="WP_067698500.1">
    <property type="nucleotide sequence ID" value="NZ_LLZH01000285.1"/>
</dbReference>
<dbReference type="EMBL" id="LLZH01000285">
    <property type="protein sequence ID" value="KUL28740.1"/>
    <property type="molecule type" value="Genomic_DNA"/>
</dbReference>
<dbReference type="InterPro" id="IPR028082">
    <property type="entry name" value="Peripla_BP_I"/>
</dbReference>